<dbReference type="EMBL" id="LAZR01055014">
    <property type="protein sequence ID" value="KKK77310.1"/>
    <property type="molecule type" value="Genomic_DNA"/>
</dbReference>
<name>A0A0F8YU44_9ZZZZ</name>
<reference evidence="1" key="1">
    <citation type="journal article" date="2015" name="Nature">
        <title>Complex archaea that bridge the gap between prokaryotes and eukaryotes.</title>
        <authorList>
            <person name="Spang A."/>
            <person name="Saw J.H."/>
            <person name="Jorgensen S.L."/>
            <person name="Zaremba-Niedzwiedzka K."/>
            <person name="Martijn J."/>
            <person name="Lind A.E."/>
            <person name="van Eijk R."/>
            <person name="Schleper C."/>
            <person name="Guy L."/>
            <person name="Ettema T.J."/>
        </authorList>
    </citation>
    <scope>NUCLEOTIDE SEQUENCE</scope>
</reference>
<dbReference type="AlphaFoldDB" id="A0A0F8YU44"/>
<proteinExistence type="predicted"/>
<organism evidence="1">
    <name type="scientific">marine sediment metagenome</name>
    <dbReference type="NCBI Taxonomy" id="412755"/>
    <lineage>
        <taxon>unclassified sequences</taxon>
        <taxon>metagenomes</taxon>
        <taxon>ecological metagenomes</taxon>
    </lineage>
</organism>
<accession>A0A0F8YU44</accession>
<protein>
    <submittedName>
        <fullName evidence="1">Uncharacterized protein</fullName>
    </submittedName>
</protein>
<comment type="caution">
    <text evidence="1">The sequence shown here is derived from an EMBL/GenBank/DDBJ whole genome shotgun (WGS) entry which is preliminary data.</text>
</comment>
<evidence type="ECO:0000313" key="1">
    <source>
        <dbReference type="EMBL" id="KKK77310.1"/>
    </source>
</evidence>
<gene>
    <name evidence="1" type="ORF">LCGC14_2854900</name>
</gene>
<sequence>MAGKKHGHPRFYEILTEAADLHSRKNRDYAMGGEPLGNFDRRAAIYGLYPGLDLTDPAVVTILDLLKQLDAYLWMKSEGYEGETESKRARLRDVLVYAGIAMIQEEEDGR</sequence>